<dbReference type="STRING" id="472759.Nhal_1729"/>
<evidence type="ECO:0000256" key="2">
    <source>
        <dbReference type="ARBA" id="ARBA00022475"/>
    </source>
</evidence>
<sequence>MRDFLKVFEQIIVLALIVMMAFVLLMTTIDLGWLIVKDLIAPPVLLLDVDQLLDIFGFFLLVLIGIELLETIKVYFDEKVLHVQVVLEVAMIAIARKIIILDVKELSSLTLIGIAAIVIALAVAFYLIKRIFPLHSRSPPKRKE</sequence>
<name>D5C2J4_NITHN</name>
<keyword evidence="4 6" id="KW-1133">Transmembrane helix</keyword>
<dbReference type="InterPro" id="IPR020948">
    <property type="entry name" value="P_starv_induced_PsiE-like"/>
</dbReference>
<dbReference type="Proteomes" id="UP000001844">
    <property type="component" value="Chromosome"/>
</dbReference>
<feature type="transmembrane region" description="Helical" evidence="6">
    <location>
        <begin position="106"/>
        <end position="128"/>
    </location>
</feature>
<gene>
    <name evidence="7" type="ordered locus">Nhal_1729</name>
</gene>
<feature type="transmembrane region" description="Helical" evidence="6">
    <location>
        <begin position="51"/>
        <end position="69"/>
    </location>
</feature>
<keyword evidence="5 6" id="KW-0472">Membrane</keyword>
<dbReference type="eggNOG" id="COG3431">
    <property type="taxonomic scope" value="Bacteria"/>
</dbReference>
<dbReference type="GO" id="GO:0005886">
    <property type="term" value="C:plasma membrane"/>
    <property type="evidence" value="ECO:0007669"/>
    <property type="project" value="UniProtKB-SubCell"/>
</dbReference>
<evidence type="ECO:0000256" key="1">
    <source>
        <dbReference type="ARBA" id="ARBA00004651"/>
    </source>
</evidence>
<evidence type="ECO:0000256" key="3">
    <source>
        <dbReference type="ARBA" id="ARBA00022692"/>
    </source>
</evidence>
<evidence type="ECO:0000313" key="8">
    <source>
        <dbReference type="Proteomes" id="UP000001844"/>
    </source>
</evidence>
<dbReference type="AlphaFoldDB" id="D5C2J4"/>
<reference evidence="8" key="1">
    <citation type="submission" date="2010-04" db="EMBL/GenBank/DDBJ databases">
        <title>Complete genome sequence of Nitrosococcus halophilus Nc4, a salt-adapted, aerobic obligate ammonia-oxidizing sulfur purple bacterium.</title>
        <authorList>
            <consortium name="US DOE Joint Genome Institute"/>
            <person name="Campbell M.A."/>
            <person name="Malfatti S.A."/>
            <person name="Chain P.S.G."/>
            <person name="Heidelberg J.F."/>
            <person name="Ward B.B."/>
            <person name="Klotz M.G."/>
        </authorList>
    </citation>
    <scope>NUCLEOTIDE SEQUENCE [LARGE SCALE GENOMIC DNA]</scope>
    <source>
        <strain evidence="8">Nc4</strain>
    </source>
</reference>
<proteinExistence type="predicted"/>
<evidence type="ECO:0000313" key="7">
    <source>
        <dbReference type="EMBL" id="ADE14853.1"/>
    </source>
</evidence>
<accession>D5C2J4</accession>
<evidence type="ECO:0008006" key="9">
    <source>
        <dbReference type="Google" id="ProtNLM"/>
    </source>
</evidence>
<organism evidence="7 8">
    <name type="scientific">Nitrosococcus halophilus (strain Nc4)</name>
    <dbReference type="NCBI Taxonomy" id="472759"/>
    <lineage>
        <taxon>Bacteria</taxon>
        <taxon>Pseudomonadati</taxon>
        <taxon>Pseudomonadota</taxon>
        <taxon>Gammaproteobacteria</taxon>
        <taxon>Chromatiales</taxon>
        <taxon>Chromatiaceae</taxon>
        <taxon>Nitrosococcus</taxon>
    </lineage>
</organism>
<evidence type="ECO:0000256" key="4">
    <source>
        <dbReference type="ARBA" id="ARBA00022989"/>
    </source>
</evidence>
<comment type="subcellular location">
    <subcellularLocation>
        <location evidence="1">Cell membrane</location>
        <topology evidence="1">Multi-pass membrane protein</topology>
    </subcellularLocation>
</comment>
<dbReference type="HOGENOM" id="CLU_113758_2_1_6"/>
<dbReference type="Pfam" id="PF06146">
    <property type="entry name" value="PsiE"/>
    <property type="match status" value="1"/>
</dbReference>
<keyword evidence="3 6" id="KW-0812">Transmembrane</keyword>
<dbReference type="OrthoDB" id="598027at2"/>
<protein>
    <recommendedName>
        <fullName evidence="9">Phosphate-starvation-inducible E-like protein</fullName>
    </recommendedName>
</protein>
<keyword evidence="2" id="KW-1003">Cell membrane</keyword>
<dbReference type="RefSeq" id="WP_013032740.1">
    <property type="nucleotide sequence ID" value="NC_013960.1"/>
</dbReference>
<keyword evidence="8" id="KW-1185">Reference proteome</keyword>
<evidence type="ECO:0000256" key="6">
    <source>
        <dbReference type="SAM" id="Phobius"/>
    </source>
</evidence>
<feature type="transmembrane region" description="Helical" evidence="6">
    <location>
        <begin position="12"/>
        <end position="36"/>
    </location>
</feature>
<dbReference type="EMBL" id="CP001798">
    <property type="protein sequence ID" value="ADE14853.1"/>
    <property type="molecule type" value="Genomic_DNA"/>
</dbReference>
<evidence type="ECO:0000256" key="5">
    <source>
        <dbReference type="ARBA" id="ARBA00023136"/>
    </source>
</evidence>
<dbReference type="KEGG" id="nhl:Nhal_1729"/>